<name>A0ABQ4N7M8_9BACL</name>
<accession>A0ABQ4N7M8</accession>
<reference evidence="1 2" key="1">
    <citation type="submission" date="2021-04" db="EMBL/GenBank/DDBJ databases">
        <title>Draft genome sequence of Paenibacillus cisolokensis, LC2-13A.</title>
        <authorList>
            <person name="Uke A."/>
            <person name="Chhe C."/>
            <person name="Baramee S."/>
            <person name="Kosugi A."/>
        </authorList>
    </citation>
    <scope>NUCLEOTIDE SEQUENCE [LARGE SCALE GENOMIC DNA]</scope>
    <source>
        <strain evidence="1 2">LC2-13A</strain>
    </source>
</reference>
<gene>
    <name evidence="1" type="ORF">PACILC2_27670</name>
</gene>
<protein>
    <submittedName>
        <fullName evidence="1">Uncharacterized protein</fullName>
    </submittedName>
</protein>
<evidence type="ECO:0000313" key="1">
    <source>
        <dbReference type="EMBL" id="GIQ64199.1"/>
    </source>
</evidence>
<proteinExistence type="predicted"/>
<comment type="caution">
    <text evidence="1">The sequence shown here is derived from an EMBL/GenBank/DDBJ whole genome shotgun (WGS) entry which is preliminary data.</text>
</comment>
<organism evidence="1 2">
    <name type="scientific">Paenibacillus cisolokensis</name>
    <dbReference type="NCBI Taxonomy" id="1658519"/>
    <lineage>
        <taxon>Bacteria</taxon>
        <taxon>Bacillati</taxon>
        <taxon>Bacillota</taxon>
        <taxon>Bacilli</taxon>
        <taxon>Bacillales</taxon>
        <taxon>Paenibacillaceae</taxon>
        <taxon>Paenibacillus</taxon>
    </lineage>
</organism>
<keyword evidence="2" id="KW-1185">Reference proteome</keyword>
<evidence type="ECO:0000313" key="2">
    <source>
        <dbReference type="Proteomes" id="UP000680304"/>
    </source>
</evidence>
<sequence>MANTPGLKMSMKAQSTIMRSAVVKSMLVGINDSMISSTSTSPLFIYFAHCDKMIITQCAK</sequence>
<dbReference type="Proteomes" id="UP000680304">
    <property type="component" value="Unassembled WGS sequence"/>
</dbReference>
<dbReference type="EMBL" id="BOVJ01000083">
    <property type="protein sequence ID" value="GIQ64199.1"/>
    <property type="molecule type" value="Genomic_DNA"/>
</dbReference>